<organism evidence="1">
    <name type="scientific">marine sediment metagenome</name>
    <dbReference type="NCBI Taxonomy" id="412755"/>
    <lineage>
        <taxon>unclassified sequences</taxon>
        <taxon>metagenomes</taxon>
        <taxon>ecological metagenomes</taxon>
    </lineage>
</organism>
<comment type="caution">
    <text evidence="1">The sequence shown here is derived from an EMBL/GenBank/DDBJ whole genome shotgun (WGS) entry which is preliminary data.</text>
</comment>
<gene>
    <name evidence="1" type="ORF">LCGC14_3120020</name>
</gene>
<dbReference type="EMBL" id="LAZR01067767">
    <property type="protein sequence ID" value="KKK50937.1"/>
    <property type="molecule type" value="Genomic_DNA"/>
</dbReference>
<evidence type="ECO:0000313" key="1">
    <source>
        <dbReference type="EMBL" id="KKK50937.1"/>
    </source>
</evidence>
<feature type="non-terminal residue" evidence="1">
    <location>
        <position position="1"/>
    </location>
</feature>
<accession>A0A0F8W2J5</accession>
<dbReference type="AlphaFoldDB" id="A0A0F8W2J5"/>
<reference evidence="1" key="1">
    <citation type="journal article" date="2015" name="Nature">
        <title>Complex archaea that bridge the gap between prokaryotes and eukaryotes.</title>
        <authorList>
            <person name="Spang A."/>
            <person name="Saw J.H."/>
            <person name="Jorgensen S.L."/>
            <person name="Zaremba-Niedzwiedzka K."/>
            <person name="Martijn J."/>
            <person name="Lind A.E."/>
            <person name="van Eijk R."/>
            <person name="Schleper C."/>
            <person name="Guy L."/>
            <person name="Ettema T.J."/>
        </authorList>
    </citation>
    <scope>NUCLEOTIDE SEQUENCE</scope>
</reference>
<protein>
    <submittedName>
        <fullName evidence="1">Uncharacterized protein</fullName>
    </submittedName>
</protein>
<name>A0A0F8W2J5_9ZZZZ</name>
<sequence length="296" mass="33140">SITGIDADDERLIRSRISSTKTSIENKGVTLRQTAVNLAYENIASELSKDLDSVTLANLEGMLQSLPEKDVKTIEGVFNNRSAELGKDKPDPFTIPNPQTFSAILRTLELDAKAMTPTQIFSFVGKGLTPDDFTILNDFRTFALTKDSPLQQPDVKNAFGLVNSIQRLRGTPDTPEEAFKIADETNKGKQRIMEQVKNGVRGEELDRFTKDMLVPITESAIGNWLSNYWRGTFPAFLGGNVPLLTTGEELKNTKGAYKFKQPKTERELELFTNEIAINFSDEEGRAFYNLWKGDFE</sequence>
<proteinExistence type="predicted"/>